<dbReference type="OrthoDB" id="5416609at2759"/>
<proteinExistence type="predicted"/>
<gene>
    <name evidence="2" type="ORF">BDW02DRAFT_568866</name>
</gene>
<dbReference type="EMBL" id="ML975299">
    <property type="protein sequence ID" value="KAF1834632.1"/>
    <property type="molecule type" value="Genomic_DNA"/>
</dbReference>
<dbReference type="PANTHER" id="PTHR24148">
    <property type="entry name" value="ANKYRIN REPEAT DOMAIN-CONTAINING PROTEIN 39 HOMOLOG-RELATED"/>
    <property type="match status" value="1"/>
</dbReference>
<organism evidence="2 3">
    <name type="scientific">Decorospora gaudefroyi</name>
    <dbReference type="NCBI Taxonomy" id="184978"/>
    <lineage>
        <taxon>Eukaryota</taxon>
        <taxon>Fungi</taxon>
        <taxon>Dikarya</taxon>
        <taxon>Ascomycota</taxon>
        <taxon>Pezizomycotina</taxon>
        <taxon>Dothideomycetes</taxon>
        <taxon>Pleosporomycetidae</taxon>
        <taxon>Pleosporales</taxon>
        <taxon>Pleosporineae</taxon>
        <taxon>Pleosporaceae</taxon>
        <taxon>Decorospora</taxon>
    </lineage>
</organism>
<feature type="domain" description="Heterokaryon incompatibility" evidence="1">
    <location>
        <begin position="11"/>
        <end position="81"/>
    </location>
</feature>
<keyword evidence="3" id="KW-1185">Reference proteome</keyword>
<dbReference type="InterPro" id="IPR010730">
    <property type="entry name" value="HET"/>
</dbReference>
<evidence type="ECO:0000313" key="3">
    <source>
        <dbReference type="Proteomes" id="UP000800040"/>
    </source>
</evidence>
<dbReference type="Pfam" id="PF06985">
    <property type="entry name" value="HET"/>
    <property type="match status" value="1"/>
</dbReference>
<sequence>MSPWISRRSPYSALSDTWGDLNQKGLILVGDALFPVITKSLEVALNHLTPEDKPLTLWIDALCIDQADGVEKTEQVQQMHQN</sequence>
<dbReference type="PANTHER" id="PTHR24148:SF73">
    <property type="entry name" value="HET DOMAIN PROTEIN (AFU_ORTHOLOGUE AFUA_8G01020)"/>
    <property type="match status" value="1"/>
</dbReference>
<accession>A0A6A5KGT2</accession>
<protein>
    <recommendedName>
        <fullName evidence="1">Heterokaryon incompatibility domain-containing protein</fullName>
    </recommendedName>
</protein>
<evidence type="ECO:0000313" key="2">
    <source>
        <dbReference type="EMBL" id="KAF1834632.1"/>
    </source>
</evidence>
<dbReference type="InterPro" id="IPR052895">
    <property type="entry name" value="HetReg/Transcr_Mod"/>
</dbReference>
<evidence type="ECO:0000259" key="1">
    <source>
        <dbReference type="Pfam" id="PF06985"/>
    </source>
</evidence>
<dbReference type="Proteomes" id="UP000800040">
    <property type="component" value="Unassembled WGS sequence"/>
</dbReference>
<reference evidence="2" key="1">
    <citation type="submission" date="2020-01" db="EMBL/GenBank/DDBJ databases">
        <authorList>
            <consortium name="DOE Joint Genome Institute"/>
            <person name="Haridas S."/>
            <person name="Albert R."/>
            <person name="Binder M."/>
            <person name="Bloem J."/>
            <person name="Labutti K."/>
            <person name="Salamov A."/>
            <person name="Andreopoulos B."/>
            <person name="Baker S.E."/>
            <person name="Barry K."/>
            <person name="Bills G."/>
            <person name="Bluhm B.H."/>
            <person name="Cannon C."/>
            <person name="Castanera R."/>
            <person name="Culley D.E."/>
            <person name="Daum C."/>
            <person name="Ezra D."/>
            <person name="Gonzalez J.B."/>
            <person name="Henrissat B."/>
            <person name="Kuo A."/>
            <person name="Liang C."/>
            <person name="Lipzen A."/>
            <person name="Lutzoni F."/>
            <person name="Magnuson J."/>
            <person name="Mondo S."/>
            <person name="Nolan M."/>
            <person name="Ohm R."/>
            <person name="Pangilinan J."/>
            <person name="Park H.-J."/>
            <person name="Ramirez L."/>
            <person name="Alfaro M."/>
            <person name="Sun H."/>
            <person name="Tritt A."/>
            <person name="Yoshinaga Y."/>
            <person name="Zwiers L.-H."/>
            <person name="Turgeon B.G."/>
            <person name="Goodwin S.B."/>
            <person name="Spatafora J.W."/>
            <person name="Crous P.W."/>
            <person name="Grigoriev I.V."/>
        </authorList>
    </citation>
    <scope>NUCLEOTIDE SEQUENCE</scope>
    <source>
        <strain evidence="2">P77</strain>
    </source>
</reference>
<dbReference type="AlphaFoldDB" id="A0A6A5KGT2"/>
<name>A0A6A5KGT2_9PLEO</name>